<dbReference type="AlphaFoldDB" id="A0A4R4N6X0"/>
<name>A0A4R4N6X0_9ACTN</name>
<dbReference type="EMBL" id="SMJZ01000132">
    <property type="protein sequence ID" value="TDC02627.1"/>
    <property type="molecule type" value="Genomic_DNA"/>
</dbReference>
<dbReference type="CDD" id="cd03143">
    <property type="entry name" value="A4_beta-galactosidase_middle_domain"/>
    <property type="match status" value="1"/>
</dbReference>
<evidence type="ECO:0000313" key="1">
    <source>
        <dbReference type="EMBL" id="TDC02627.1"/>
    </source>
</evidence>
<dbReference type="RefSeq" id="WP_132336980.1">
    <property type="nucleotide sequence ID" value="NZ_SMJZ01000132.1"/>
</dbReference>
<accession>A0A4R4N6X0</accession>
<dbReference type="Gene3D" id="3.20.20.80">
    <property type="entry name" value="Glycosidases"/>
    <property type="match status" value="1"/>
</dbReference>
<protein>
    <recommendedName>
        <fullName evidence="3">Beta-galactosidase trimerisation domain-containing protein</fullName>
    </recommendedName>
</protein>
<comment type="caution">
    <text evidence="1">The sequence shown here is derived from an EMBL/GenBank/DDBJ whole genome shotgun (WGS) entry which is preliminary data.</text>
</comment>
<dbReference type="InterPro" id="IPR029062">
    <property type="entry name" value="Class_I_gatase-like"/>
</dbReference>
<sequence>MHRGVYFDAWFPRQHCYHPSLPPRRLRMIDDLVDYRATMLVWASMGGGSLALPYLEQEAFGPVDARSRFYGFVNDSEFIAACHERGIKVLGIVFEAQGWEFPVELSEQEDAVLALNELRGAGKRDWMGLREFSSNRYPKLWKPLEHYFPGGLVNSEGERVTDLIEECAARDIHGRPCHAHWVECPDREHQCFYMDRNNPVWREYLKAVIRIQIDAGVDGIQLDEAELPMGAFQYGACFCKDCVKGFRAYLQGLPAVDPVLDGTDLATFHYGEWLLARGHDFKAGRESAPLFGDYYAFQCLSIKKYFAELAGYAREYARSQGRQIIVSGNFFNCEPMYLALADDVDLVITEMRNTTYRQPEWYRYVAAFAGDKDVVVVENPYGGVVPELIGLLGKGKGYDLFRLSLFEAAAMGVNMSVPYGSWMGSVIEDSFYAPHEPAREIQTFLAEHERLFARRTVNEVAVVFSVGCTRELIGKADVSDNTANARDESVVVPYRVVTRTLSEAAVPYDVVIWTDGVTAPDRSGAEALLRYSTVILPDVFALTEAQAAAVEGYLAAGGTVVVTDRVARSLPRHENVRTAHRAVAGELLPHGRQVETTAPVAANVQHLADGSYALHLVNYDYDRDADAVRVLTDVPLRVRLPEARERATVVASDGTRTPLEPAREDGAHVVRLGSLGVYTIVVFHEGELP</sequence>
<keyword evidence="2" id="KW-1185">Reference proteome</keyword>
<dbReference type="InterPro" id="IPR017853">
    <property type="entry name" value="GH"/>
</dbReference>
<dbReference type="OrthoDB" id="931708at2"/>
<dbReference type="Proteomes" id="UP000295157">
    <property type="component" value="Unassembled WGS sequence"/>
</dbReference>
<dbReference type="Gene3D" id="3.40.50.880">
    <property type="match status" value="1"/>
</dbReference>
<proteinExistence type="predicted"/>
<gene>
    <name evidence="1" type="ORF">E1267_28990</name>
</gene>
<reference evidence="1 2" key="1">
    <citation type="submission" date="2019-02" db="EMBL/GenBank/DDBJ databases">
        <title>Draft genome sequences of novel Actinobacteria.</title>
        <authorList>
            <person name="Sahin N."/>
            <person name="Ay H."/>
            <person name="Saygin H."/>
        </authorList>
    </citation>
    <scope>NUCLEOTIDE SEQUENCE [LARGE SCALE GENOMIC DNA]</scope>
    <source>
        <strain evidence="1 2">KC201</strain>
    </source>
</reference>
<organism evidence="1 2">
    <name type="scientific">Nonomuraea longispora</name>
    <dbReference type="NCBI Taxonomy" id="1848320"/>
    <lineage>
        <taxon>Bacteria</taxon>
        <taxon>Bacillati</taxon>
        <taxon>Actinomycetota</taxon>
        <taxon>Actinomycetes</taxon>
        <taxon>Streptosporangiales</taxon>
        <taxon>Streptosporangiaceae</taxon>
        <taxon>Nonomuraea</taxon>
    </lineage>
</organism>
<dbReference type="SUPFAM" id="SSF51445">
    <property type="entry name" value="(Trans)glycosidases"/>
    <property type="match status" value="1"/>
</dbReference>
<evidence type="ECO:0008006" key="3">
    <source>
        <dbReference type="Google" id="ProtNLM"/>
    </source>
</evidence>
<evidence type="ECO:0000313" key="2">
    <source>
        <dbReference type="Proteomes" id="UP000295157"/>
    </source>
</evidence>